<feature type="compositionally biased region" description="Basic and acidic residues" evidence="1">
    <location>
        <begin position="67"/>
        <end position="78"/>
    </location>
</feature>
<dbReference type="STRING" id="1144548.SAMN05443287_11657"/>
<dbReference type="Proteomes" id="UP000198707">
    <property type="component" value="Unassembled WGS sequence"/>
</dbReference>
<dbReference type="AlphaFoldDB" id="A0A1H7DQM8"/>
<reference evidence="3" key="1">
    <citation type="submission" date="2016-10" db="EMBL/GenBank/DDBJ databases">
        <authorList>
            <person name="Varghese N."/>
            <person name="Submissions S."/>
        </authorList>
    </citation>
    <scope>NUCLEOTIDE SEQUENCE [LARGE SCALE GENOMIC DNA]</scope>
    <source>
        <strain evidence="3">CGMCC 4.7038</strain>
    </source>
</reference>
<name>A0A1H7DQM8_9ACTN</name>
<evidence type="ECO:0000313" key="3">
    <source>
        <dbReference type="Proteomes" id="UP000198707"/>
    </source>
</evidence>
<feature type="region of interest" description="Disordered" evidence="1">
    <location>
        <begin position="59"/>
        <end position="78"/>
    </location>
</feature>
<dbReference type="EMBL" id="FNYV01000016">
    <property type="protein sequence ID" value="SEK04056.1"/>
    <property type="molecule type" value="Genomic_DNA"/>
</dbReference>
<keyword evidence="3" id="KW-1185">Reference proteome</keyword>
<evidence type="ECO:0000256" key="1">
    <source>
        <dbReference type="SAM" id="MobiDB-lite"/>
    </source>
</evidence>
<gene>
    <name evidence="2" type="ORF">SAMN05443287_11657</name>
</gene>
<dbReference type="RefSeq" id="WP_139218026.1">
    <property type="nucleotide sequence ID" value="NZ_BOPI01000018.1"/>
</dbReference>
<proteinExistence type="predicted"/>
<sequence length="78" mass="8433">MSTPAGEMRAARLNGPLGRHMEEVAIVRRSSKGETCVDVFALMSAKTATFLLDTDLEEGISSSSALPRERPSCIERHG</sequence>
<accession>A0A1H7DQM8</accession>
<protein>
    <submittedName>
        <fullName evidence="2">Uncharacterized protein</fullName>
    </submittedName>
</protein>
<organism evidence="2 3">
    <name type="scientific">Micromonospora phaseoli</name>
    <dbReference type="NCBI Taxonomy" id="1144548"/>
    <lineage>
        <taxon>Bacteria</taxon>
        <taxon>Bacillati</taxon>
        <taxon>Actinomycetota</taxon>
        <taxon>Actinomycetes</taxon>
        <taxon>Micromonosporales</taxon>
        <taxon>Micromonosporaceae</taxon>
        <taxon>Micromonospora</taxon>
    </lineage>
</organism>
<evidence type="ECO:0000313" key="2">
    <source>
        <dbReference type="EMBL" id="SEK04056.1"/>
    </source>
</evidence>